<evidence type="ECO:0000313" key="1">
    <source>
        <dbReference type="EMBL" id="EFQ96522.1"/>
    </source>
</evidence>
<dbReference type="AlphaFoldDB" id="E3RCM7"/>
<name>E3RCM7_PYRTT</name>
<evidence type="ECO:0000313" key="2">
    <source>
        <dbReference type="Proteomes" id="UP000001067"/>
    </source>
</evidence>
<proteinExistence type="predicted"/>
<accession>E3RCM7</accession>
<organism evidence="2">
    <name type="scientific">Pyrenophora teres f. teres (strain 0-1)</name>
    <name type="common">Barley net blotch fungus</name>
    <name type="synonym">Drechslera teres f. teres</name>
    <dbReference type="NCBI Taxonomy" id="861557"/>
    <lineage>
        <taxon>Eukaryota</taxon>
        <taxon>Fungi</taxon>
        <taxon>Dikarya</taxon>
        <taxon>Ascomycota</taxon>
        <taxon>Pezizomycotina</taxon>
        <taxon>Dothideomycetes</taxon>
        <taxon>Pleosporomycetidae</taxon>
        <taxon>Pleosporales</taxon>
        <taxon>Pleosporineae</taxon>
        <taxon>Pleosporaceae</taxon>
        <taxon>Pyrenophora</taxon>
    </lineage>
</organism>
<reference evidence="1 2" key="1">
    <citation type="journal article" date="2010" name="Genome Biol.">
        <title>A first genome assembly of the barley fungal pathogen Pyrenophora teres f. teres.</title>
        <authorList>
            <person name="Ellwood S.R."/>
            <person name="Liu Z."/>
            <person name="Syme R.A."/>
            <person name="Lai Z."/>
            <person name="Hane J.K."/>
            <person name="Keiper F."/>
            <person name="Moffat C.S."/>
            <person name="Oliver R.P."/>
            <person name="Friesen T.L."/>
        </authorList>
    </citation>
    <scope>NUCLEOTIDE SEQUENCE [LARGE SCALE GENOMIC DNA]</scope>
    <source>
        <strain evidence="1 2">0-1</strain>
    </source>
</reference>
<dbReference type="Proteomes" id="UP000001067">
    <property type="component" value="Unassembled WGS sequence"/>
</dbReference>
<dbReference type="HOGENOM" id="CLU_033461_0_0_1"/>
<gene>
    <name evidence="1" type="ORF">PTT_00696</name>
</gene>
<keyword evidence="2" id="KW-1185">Reference proteome</keyword>
<dbReference type="OrthoDB" id="3640263at2759"/>
<sequence>MCRMFREDSIGDWQPLGLDMLVDAINILGSKVDEPWKSFQQTHRKTHVSRVIAFVRPPPESLSDFQYQFVNPDDDPMVTAIGKLRWAAKRKAKKRGKNVSESPIITQIPEFFLCSKNVVQTGITSYLRKSGTNGFPIIHEMYQIRSALVEAERLPRNAKWNDLDNLAEAEGEEIFFAGLDRPKVLWKGLEPLLEIKQCCVSLQETVAAGELKHHNLGCSAVSCLLVAMTVAEDDPFVGLRQIQNWIMDDKFLAQEYPAALQNAAMEECNDNLSTALEKLQINATQDGESKAPWTKHQEAFHKYALDERKGDTNKHGCLTPAAQLRRLFQVMQDDEQHRFIDLSKLLGDCEELVEKIDRSMLALIPKTDRYHGKQHSSFLSVWNDLYTYPEIVEPVVKEVVNAFQEKMR</sequence>
<protein>
    <submittedName>
        <fullName evidence="1">Uncharacterized protein</fullName>
    </submittedName>
</protein>
<dbReference type="EMBL" id="GL531873">
    <property type="protein sequence ID" value="EFQ96522.1"/>
    <property type="molecule type" value="Genomic_DNA"/>
</dbReference>
<dbReference type="KEGG" id="pte:PTT_00696"/>